<dbReference type="Proteomes" id="UP000584642">
    <property type="component" value="Unassembled WGS sequence"/>
</dbReference>
<gene>
    <name evidence="2" type="ORF">HND93_01835</name>
</gene>
<comment type="similarity">
    <text evidence="1">Belongs to the CutA family.</text>
</comment>
<dbReference type="InterPro" id="IPR011322">
    <property type="entry name" value="N-reg_PII-like_a/b"/>
</dbReference>
<dbReference type="PANTHER" id="PTHR23419:SF8">
    <property type="entry name" value="FI09726P"/>
    <property type="match status" value="1"/>
</dbReference>
<reference evidence="2 3" key="1">
    <citation type="submission" date="2020-05" db="EMBL/GenBank/DDBJ databases">
        <title>Azospirillum oleiclasticum sp. nov, a nitrogen-fixing and heavy crude oil-emulsifying bacterium isolated from the crude oil of Yumen Oilfield.</title>
        <authorList>
            <person name="Wu D."/>
            <person name="Cai M."/>
            <person name="Zhang X."/>
        </authorList>
    </citation>
    <scope>NUCLEOTIDE SEQUENCE [LARGE SCALE GENOMIC DNA]</scope>
    <source>
        <strain evidence="2 3">ROY-1-1-2</strain>
    </source>
</reference>
<organism evidence="2 3">
    <name type="scientific">Azospirillum oleiclasticum</name>
    <dbReference type="NCBI Taxonomy" id="2735135"/>
    <lineage>
        <taxon>Bacteria</taxon>
        <taxon>Pseudomonadati</taxon>
        <taxon>Pseudomonadota</taxon>
        <taxon>Alphaproteobacteria</taxon>
        <taxon>Rhodospirillales</taxon>
        <taxon>Azospirillaceae</taxon>
        <taxon>Azospirillum</taxon>
    </lineage>
</organism>
<dbReference type="Pfam" id="PF03091">
    <property type="entry name" value="CutA1"/>
    <property type="match status" value="1"/>
</dbReference>
<dbReference type="SUPFAM" id="SSF54913">
    <property type="entry name" value="GlnB-like"/>
    <property type="match status" value="1"/>
</dbReference>
<keyword evidence="3" id="KW-1185">Reference proteome</keyword>
<protein>
    <submittedName>
        <fullName evidence="2">Divalent-cation tolerance protein CutA</fullName>
    </submittedName>
</protein>
<name>A0ABX2T5L5_9PROT</name>
<sequence length="106" mass="11779">MIPTFVYMTAGTREEAERIGRALVEERLAACVNILPGMLSVYRWKGAVEQAEEVVLLAKTRRSNFTALAERVRALHSYEVPCIVELPLGQGDAPYLDWIAAETDLG</sequence>
<dbReference type="PANTHER" id="PTHR23419">
    <property type="entry name" value="DIVALENT CATION TOLERANCE CUTA-RELATED"/>
    <property type="match status" value="1"/>
</dbReference>
<dbReference type="Gene3D" id="3.30.70.120">
    <property type="match status" value="1"/>
</dbReference>
<evidence type="ECO:0000313" key="2">
    <source>
        <dbReference type="EMBL" id="NYZ18438.1"/>
    </source>
</evidence>
<proteinExistence type="inferred from homology"/>
<evidence type="ECO:0000256" key="1">
    <source>
        <dbReference type="ARBA" id="ARBA00010169"/>
    </source>
</evidence>
<comment type="caution">
    <text evidence="2">The sequence shown here is derived from an EMBL/GenBank/DDBJ whole genome shotgun (WGS) entry which is preliminary data.</text>
</comment>
<dbReference type="InterPro" id="IPR004323">
    <property type="entry name" value="Ion_tolerance_CutA"/>
</dbReference>
<evidence type="ECO:0000313" key="3">
    <source>
        <dbReference type="Proteomes" id="UP000584642"/>
    </source>
</evidence>
<dbReference type="InterPro" id="IPR015867">
    <property type="entry name" value="N-reg_PII/ATP_PRibTrfase_C"/>
</dbReference>
<accession>A0ABX2T5L5</accession>
<dbReference type="RefSeq" id="WP_180280180.1">
    <property type="nucleotide sequence ID" value="NZ_JABFDB010000001.1"/>
</dbReference>
<dbReference type="EMBL" id="JABFDB010000001">
    <property type="protein sequence ID" value="NYZ18438.1"/>
    <property type="molecule type" value="Genomic_DNA"/>
</dbReference>